<proteinExistence type="predicted"/>
<evidence type="ECO:0000313" key="3">
    <source>
        <dbReference type="EMBL" id="CAL4781963.1"/>
    </source>
</evidence>
<name>A0A9P1CNK5_9DINO</name>
<keyword evidence="4" id="KW-1185">Reference proteome</keyword>
<evidence type="ECO:0000313" key="1">
    <source>
        <dbReference type="EMBL" id="CAI3994651.1"/>
    </source>
</evidence>
<protein>
    <submittedName>
        <fullName evidence="3">Apple domain-containing protein</fullName>
    </submittedName>
</protein>
<dbReference type="AlphaFoldDB" id="A0A9P1CNK5"/>
<dbReference type="EMBL" id="CAMXCT010001979">
    <property type="protein sequence ID" value="CAI3994651.1"/>
    <property type="molecule type" value="Genomic_DNA"/>
</dbReference>
<comment type="caution">
    <text evidence="1">The sequence shown here is derived from an EMBL/GenBank/DDBJ whole genome shotgun (WGS) entry which is preliminary data.</text>
</comment>
<dbReference type="EMBL" id="CAMXCT020001979">
    <property type="protein sequence ID" value="CAL1148026.1"/>
    <property type="molecule type" value="Genomic_DNA"/>
</dbReference>
<gene>
    <name evidence="1" type="ORF">C1SCF055_LOCUS21285</name>
</gene>
<reference evidence="2" key="2">
    <citation type="submission" date="2024-04" db="EMBL/GenBank/DDBJ databases">
        <authorList>
            <person name="Chen Y."/>
            <person name="Shah S."/>
            <person name="Dougan E. K."/>
            <person name="Thang M."/>
            <person name="Chan C."/>
        </authorList>
    </citation>
    <scope>NUCLEOTIDE SEQUENCE [LARGE SCALE GENOMIC DNA]</scope>
</reference>
<dbReference type="OrthoDB" id="418624at2759"/>
<dbReference type="Proteomes" id="UP001152797">
    <property type="component" value="Unassembled WGS sequence"/>
</dbReference>
<evidence type="ECO:0000313" key="2">
    <source>
        <dbReference type="EMBL" id="CAL1148026.1"/>
    </source>
</evidence>
<organism evidence="1">
    <name type="scientific">Cladocopium goreaui</name>
    <dbReference type="NCBI Taxonomy" id="2562237"/>
    <lineage>
        <taxon>Eukaryota</taxon>
        <taxon>Sar</taxon>
        <taxon>Alveolata</taxon>
        <taxon>Dinophyceae</taxon>
        <taxon>Suessiales</taxon>
        <taxon>Symbiodiniaceae</taxon>
        <taxon>Cladocopium</taxon>
    </lineage>
</organism>
<reference evidence="1" key="1">
    <citation type="submission" date="2022-10" db="EMBL/GenBank/DDBJ databases">
        <authorList>
            <person name="Chen Y."/>
            <person name="Dougan E. K."/>
            <person name="Chan C."/>
            <person name="Rhodes N."/>
            <person name="Thang M."/>
        </authorList>
    </citation>
    <scope>NUCLEOTIDE SEQUENCE</scope>
</reference>
<accession>A0A9P1CNK5</accession>
<evidence type="ECO:0000313" key="4">
    <source>
        <dbReference type="Proteomes" id="UP001152797"/>
    </source>
</evidence>
<sequence length="695" mass="80393">MTNAMECSFPLIELSEGCMWWHLPLIAAVLLSPCFSLCKMLKRKFKRRSEVQEHSLNDLYGALWDETDEKVEHYTELLCRPKWYCYWDAMSRKDVESRVHEFRAHQSRIGGVSLRYVLSNEFAQLARRRTGQTNPTFNEMKEAFWLGQDPIGKDIICPRDGKPGCAMVDWIPRADRREQTHFVSWTWCYTLEDVRSALNTLTRSTALDTIFLSMCFFVKNHFRCLIEPTAATGSDDLYDEEFEHNLTRIGCMVVVLDTWNQPTYIKRIWTIYEHFTACKLAIPVRMVMPETALESLRLKVQLGAEGWYEISQALAEMKCQEAMAFNSEDEAKKRLIGETVGFGRVDRHLNHAMSMMMMESVFQYSISDFQGVVADQKLKHTLKLLEEELWDEQDDAISRYVDLLLDLEMSRETVESEIRKIRAEQSEAAGVSLRYILSVEFDELASSRTGQTNPTFNEMKEAFWLGQYPIGKDIICPRDGMPGCAMVDWIPRPDRRKQTHFMSWTWKYTLGQLHSALEMFKMNTTPPRDTSSIFFYICFFVNNQFRIIVDGVAAGSDDLENSFKVNLSRSGRMVAVLDTWEDPVYLKRVWTVYEQFVACSSRLPVEFVMPDASMASLQDHIRQGERGLKKVTASICKVDSEKAEAWKAEDEKKVKAAIRDSVGFEEVNQHVRNALVDWIGQAVRKQFQELVDAAI</sequence>
<dbReference type="EMBL" id="CAMXCT030001979">
    <property type="protein sequence ID" value="CAL4781963.1"/>
    <property type="molecule type" value="Genomic_DNA"/>
</dbReference>